<dbReference type="InterPro" id="IPR017853">
    <property type="entry name" value="GH"/>
</dbReference>
<dbReference type="EMBL" id="LT906439">
    <property type="protein sequence ID" value="SNU86901.1"/>
    <property type="molecule type" value="Genomic_DNA"/>
</dbReference>
<keyword evidence="3 6" id="KW-0326">Glycosidase</keyword>
<dbReference type="STRING" id="1123308.GCA_000380085_01237"/>
<reference evidence="6 7" key="1">
    <citation type="submission" date="2017-06" db="EMBL/GenBank/DDBJ databases">
        <authorList>
            <consortium name="Pathogen Informatics"/>
        </authorList>
    </citation>
    <scope>NUCLEOTIDE SEQUENCE [LARGE SCALE GENOMIC DNA]</scope>
    <source>
        <strain evidence="6 7">NCTC13788</strain>
    </source>
</reference>
<keyword evidence="2 6" id="KW-0378">Hydrolase</keyword>
<dbReference type="AlphaFoldDB" id="A0A239SN71"/>
<dbReference type="PANTHER" id="PTHR10353:SF122">
    <property type="entry name" value="6-PHOSPHO-BETA-GLUCOSIDASE ASCB-RELATED"/>
    <property type="match status" value="1"/>
</dbReference>
<dbReference type="KEGG" id="smen:SAMEA4412692_0425"/>
<dbReference type="PROSITE" id="PS00572">
    <property type="entry name" value="GLYCOSYL_HYDROL_F1_1"/>
    <property type="match status" value="1"/>
</dbReference>
<dbReference type="PANTHER" id="PTHR10353">
    <property type="entry name" value="GLYCOSYL HYDROLASE"/>
    <property type="match status" value="1"/>
</dbReference>
<dbReference type="Proteomes" id="UP000215185">
    <property type="component" value="Chromosome 1"/>
</dbReference>
<proteinExistence type="inferred from homology"/>
<organism evidence="6 7">
    <name type="scientific">Streptococcus merionis</name>
    <dbReference type="NCBI Taxonomy" id="400065"/>
    <lineage>
        <taxon>Bacteria</taxon>
        <taxon>Bacillati</taxon>
        <taxon>Bacillota</taxon>
        <taxon>Bacilli</taxon>
        <taxon>Lactobacillales</taxon>
        <taxon>Streptococcaceae</taxon>
        <taxon>Streptococcus</taxon>
    </lineage>
</organism>
<evidence type="ECO:0000256" key="3">
    <source>
        <dbReference type="ARBA" id="ARBA00023295"/>
    </source>
</evidence>
<dbReference type="GO" id="GO:0016052">
    <property type="term" value="P:carbohydrate catabolic process"/>
    <property type="evidence" value="ECO:0007669"/>
    <property type="project" value="TreeGrafter"/>
</dbReference>
<keyword evidence="7" id="KW-1185">Reference proteome</keyword>
<dbReference type="Gene3D" id="3.20.20.80">
    <property type="entry name" value="Glycosidases"/>
    <property type="match status" value="1"/>
</dbReference>
<evidence type="ECO:0000256" key="5">
    <source>
        <dbReference type="RuleBase" id="RU003690"/>
    </source>
</evidence>
<dbReference type="Pfam" id="PF00232">
    <property type="entry name" value="Glyco_hydro_1"/>
    <property type="match status" value="1"/>
</dbReference>
<gene>
    <name evidence="6" type="primary">bglH_3</name>
    <name evidence="6" type="ORF">SAMEA4412692_00425</name>
</gene>
<protein>
    <submittedName>
        <fullName evidence="6">Beta-glucosidase/6-phospho-beta-glucosidase/beta-galactosidase</fullName>
        <ecNumber evidence="6">3.2.1.86</ecNumber>
    </submittedName>
</protein>
<evidence type="ECO:0000256" key="2">
    <source>
        <dbReference type="ARBA" id="ARBA00022801"/>
    </source>
</evidence>
<dbReference type="eggNOG" id="COG2723">
    <property type="taxonomic scope" value="Bacteria"/>
</dbReference>
<dbReference type="EC" id="3.2.1.86" evidence="6"/>
<evidence type="ECO:0000256" key="4">
    <source>
        <dbReference type="PROSITE-ProRule" id="PRU10055"/>
    </source>
</evidence>
<dbReference type="GO" id="GO:0008706">
    <property type="term" value="F:6-phospho-beta-glucosidase activity"/>
    <property type="evidence" value="ECO:0007669"/>
    <property type="project" value="UniProtKB-EC"/>
</dbReference>
<evidence type="ECO:0000313" key="6">
    <source>
        <dbReference type="EMBL" id="SNU86901.1"/>
    </source>
</evidence>
<evidence type="ECO:0000256" key="1">
    <source>
        <dbReference type="ARBA" id="ARBA00010838"/>
    </source>
</evidence>
<feature type="active site" description="Nucleophile" evidence="4">
    <location>
        <position position="21"/>
    </location>
</feature>
<dbReference type="PRINTS" id="PR00131">
    <property type="entry name" value="GLHYDRLASE1"/>
</dbReference>
<comment type="similarity">
    <text evidence="1 5">Belongs to the glycosyl hydrolase 1 family.</text>
</comment>
<dbReference type="InterPro" id="IPR018120">
    <property type="entry name" value="Glyco_hydro_1_AS"/>
</dbReference>
<dbReference type="InterPro" id="IPR001360">
    <property type="entry name" value="Glyco_hydro_1"/>
</dbReference>
<dbReference type="GO" id="GO:0005829">
    <property type="term" value="C:cytosol"/>
    <property type="evidence" value="ECO:0007669"/>
    <property type="project" value="TreeGrafter"/>
</dbReference>
<accession>A0A239SN71</accession>
<name>A0A239SN71_9STRE</name>
<evidence type="ECO:0000313" key="7">
    <source>
        <dbReference type="Proteomes" id="UP000215185"/>
    </source>
</evidence>
<dbReference type="SUPFAM" id="SSF51445">
    <property type="entry name" value="(Trans)glycosidases"/>
    <property type="match status" value="1"/>
</dbReference>
<sequence>MIRLVLNRYYDRYQIPLFIVENGLGAKDQLVREESGTLTVHDDYRIKYMQEHLLQVSEAIKDGVEIIGYTAWGCIDCVSMSTAQLSKRYGLIYVDRNDDGSGSFKRYKKKSFHWYKEVIRTNGRILTD</sequence>